<comment type="caution">
    <text evidence="2">The sequence shown here is derived from an EMBL/GenBank/DDBJ whole genome shotgun (WGS) entry which is preliminary data.</text>
</comment>
<dbReference type="AlphaFoldDB" id="A0A9P0XBB7"/>
<protein>
    <submittedName>
        <fullName evidence="2">Uncharacterized protein</fullName>
    </submittedName>
</protein>
<name>A0A9P0XBB7_PIEBR</name>
<feature type="region of interest" description="Disordered" evidence="1">
    <location>
        <begin position="1"/>
        <end position="46"/>
    </location>
</feature>
<accession>A0A9P0XBB7</accession>
<proteinExistence type="predicted"/>
<feature type="compositionally biased region" description="Pro residues" evidence="1">
    <location>
        <begin position="28"/>
        <end position="40"/>
    </location>
</feature>
<organism evidence="2 3">
    <name type="scientific">Pieris brassicae</name>
    <name type="common">White butterfly</name>
    <name type="synonym">Large white butterfly</name>
    <dbReference type="NCBI Taxonomy" id="7116"/>
    <lineage>
        <taxon>Eukaryota</taxon>
        <taxon>Metazoa</taxon>
        <taxon>Ecdysozoa</taxon>
        <taxon>Arthropoda</taxon>
        <taxon>Hexapoda</taxon>
        <taxon>Insecta</taxon>
        <taxon>Pterygota</taxon>
        <taxon>Neoptera</taxon>
        <taxon>Endopterygota</taxon>
        <taxon>Lepidoptera</taxon>
        <taxon>Glossata</taxon>
        <taxon>Ditrysia</taxon>
        <taxon>Papilionoidea</taxon>
        <taxon>Pieridae</taxon>
        <taxon>Pierinae</taxon>
        <taxon>Pieris</taxon>
    </lineage>
</organism>
<keyword evidence="3" id="KW-1185">Reference proteome</keyword>
<sequence length="74" mass="7590">MSATALTRAAQSKADATAAPPWENQASPAPPSPIGPPVAAPLPTNADKYDAAPRIASFLARCPLDARVTCLSVY</sequence>
<evidence type="ECO:0000313" key="2">
    <source>
        <dbReference type="EMBL" id="CAH4028813.1"/>
    </source>
</evidence>
<dbReference type="Proteomes" id="UP001152562">
    <property type="component" value="Unassembled WGS sequence"/>
</dbReference>
<gene>
    <name evidence="2" type="ORF">PIBRA_LOCUS5613</name>
</gene>
<evidence type="ECO:0000256" key="1">
    <source>
        <dbReference type="SAM" id="MobiDB-lite"/>
    </source>
</evidence>
<dbReference type="EMBL" id="CALOZG010000005">
    <property type="protein sequence ID" value="CAH4028813.1"/>
    <property type="molecule type" value="Genomic_DNA"/>
</dbReference>
<evidence type="ECO:0000313" key="3">
    <source>
        <dbReference type="Proteomes" id="UP001152562"/>
    </source>
</evidence>
<reference evidence="2" key="1">
    <citation type="submission" date="2022-05" db="EMBL/GenBank/DDBJ databases">
        <authorList>
            <person name="Okamura Y."/>
        </authorList>
    </citation>
    <scope>NUCLEOTIDE SEQUENCE</scope>
</reference>